<protein>
    <submittedName>
        <fullName evidence="2">Uncharacterized protein</fullName>
    </submittedName>
</protein>
<evidence type="ECO:0000256" key="1">
    <source>
        <dbReference type="SAM" id="MobiDB-lite"/>
    </source>
</evidence>
<sequence>MLSIITASPCDSRSCNQTGGGEYLKSDIEDLISLLPPPSASASSDDAVVGRGRQSQRGARKKRPAKSHQHKQHRVVLTTCFGLCNHSPNIQLKSSGGPPSLRARRGKLVNDGGLRQRMDTTDATTDDDVATDTAMISNATISKVALAIGLCKYYDTDAASTAVRALECQSQGNKCQRNKRFEDALECYLEGRQELLLLLQLNDEVDDEAIDGGRNNELKLQSVAINKLYSKMILSCARMRIQWATELMTMNDTNDGRDGDEKKEEASPKMMLELAAGDAICVLLKSLKEEEAGKEDGGATDHVQRRVQRIITEIVHCSTAGLQTYQFLSNDEGCAAVRGSSSNDGEQEISSLAVPSLSRDIAIIVQFCVVLADTWKGQAAIARRRCDDNYVTNDGNDSSAHAFTNRALVAYKGALDIVLSSEGRVLRMKERRRIEKAISALG</sequence>
<evidence type="ECO:0000313" key="2">
    <source>
        <dbReference type="EMBL" id="CAE2208761.1"/>
    </source>
</evidence>
<dbReference type="AlphaFoldDB" id="A0A7S4HT87"/>
<gene>
    <name evidence="2" type="ORF">OAUR00152_LOCUS3734</name>
</gene>
<feature type="compositionally biased region" description="Basic residues" evidence="1">
    <location>
        <begin position="58"/>
        <end position="72"/>
    </location>
</feature>
<accession>A0A7S4HT87</accession>
<organism evidence="2">
    <name type="scientific">Odontella aurita</name>
    <dbReference type="NCBI Taxonomy" id="265563"/>
    <lineage>
        <taxon>Eukaryota</taxon>
        <taxon>Sar</taxon>
        <taxon>Stramenopiles</taxon>
        <taxon>Ochrophyta</taxon>
        <taxon>Bacillariophyta</taxon>
        <taxon>Mediophyceae</taxon>
        <taxon>Biddulphiophycidae</taxon>
        <taxon>Eupodiscales</taxon>
        <taxon>Odontellaceae</taxon>
        <taxon>Odontella</taxon>
    </lineage>
</organism>
<reference evidence="2" key="1">
    <citation type="submission" date="2021-01" db="EMBL/GenBank/DDBJ databases">
        <authorList>
            <person name="Corre E."/>
            <person name="Pelletier E."/>
            <person name="Niang G."/>
            <person name="Scheremetjew M."/>
            <person name="Finn R."/>
            <person name="Kale V."/>
            <person name="Holt S."/>
            <person name="Cochrane G."/>
            <person name="Meng A."/>
            <person name="Brown T."/>
            <person name="Cohen L."/>
        </authorList>
    </citation>
    <scope>NUCLEOTIDE SEQUENCE</scope>
    <source>
        <strain evidence="2">Isolate 1302-5</strain>
    </source>
</reference>
<dbReference type="EMBL" id="HBKQ01005443">
    <property type="protein sequence ID" value="CAE2208761.1"/>
    <property type="molecule type" value="Transcribed_RNA"/>
</dbReference>
<name>A0A7S4HT87_9STRA</name>
<feature type="region of interest" description="Disordered" evidence="1">
    <location>
        <begin position="34"/>
        <end position="72"/>
    </location>
</feature>
<proteinExistence type="predicted"/>